<sequence>GTRRWAAGAGGAGGRLRAASAGVAATFGATGRRWWQIFVGTWTRSCGRERPVLPP</sequence>
<feature type="non-terminal residue" evidence="1">
    <location>
        <position position="1"/>
    </location>
</feature>
<comment type="caution">
    <text evidence="1">The sequence shown here is derived from an EMBL/GenBank/DDBJ whole genome shotgun (WGS) entry which is preliminary data.</text>
</comment>
<organism evidence="1">
    <name type="scientific">Tanacetum cinerariifolium</name>
    <name type="common">Dalmatian daisy</name>
    <name type="synonym">Chrysanthemum cinerariifolium</name>
    <dbReference type="NCBI Taxonomy" id="118510"/>
    <lineage>
        <taxon>Eukaryota</taxon>
        <taxon>Viridiplantae</taxon>
        <taxon>Streptophyta</taxon>
        <taxon>Embryophyta</taxon>
        <taxon>Tracheophyta</taxon>
        <taxon>Spermatophyta</taxon>
        <taxon>Magnoliopsida</taxon>
        <taxon>eudicotyledons</taxon>
        <taxon>Gunneridae</taxon>
        <taxon>Pentapetalae</taxon>
        <taxon>asterids</taxon>
        <taxon>campanulids</taxon>
        <taxon>Asterales</taxon>
        <taxon>Asteraceae</taxon>
        <taxon>Asteroideae</taxon>
        <taxon>Anthemideae</taxon>
        <taxon>Anthemidinae</taxon>
        <taxon>Tanacetum</taxon>
    </lineage>
</organism>
<dbReference type="AlphaFoldDB" id="A0A699XEQ0"/>
<reference evidence="1" key="1">
    <citation type="journal article" date="2019" name="Sci. Rep.">
        <title>Draft genome of Tanacetum cinerariifolium, the natural source of mosquito coil.</title>
        <authorList>
            <person name="Yamashiro T."/>
            <person name="Shiraishi A."/>
            <person name="Satake H."/>
            <person name="Nakayama K."/>
        </authorList>
    </citation>
    <scope>NUCLEOTIDE SEQUENCE</scope>
</reference>
<accession>A0A699XEQ0</accession>
<proteinExistence type="predicted"/>
<protein>
    <submittedName>
        <fullName evidence="1">Uncharacterized protein</fullName>
    </submittedName>
</protein>
<dbReference type="EMBL" id="BKCJ011834418">
    <property type="protein sequence ID" value="GFD56880.1"/>
    <property type="molecule type" value="Genomic_DNA"/>
</dbReference>
<gene>
    <name evidence="1" type="ORF">Tci_928849</name>
</gene>
<name>A0A699XEQ0_TANCI</name>
<evidence type="ECO:0000313" key="1">
    <source>
        <dbReference type="EMBL" id="GFD56880.1"/>
    </source>
</evidence>